<evidence type="ECO:0000256" key="2">
    <source>
        <dbReference type="ARBA" id="ARBA00040895"/>
    </source>
</evidence>
<dbReference type="AlphaFoldDB" id="W6MGH7"/>
<dbReference type="SUPFAM" id="SSF52833">
    <property type="entry name" value="Thioredoxin-like"/>
    <property type="match status" value="1"/>
</dbReference>
<dbReference type="PANTHER" id="PTHR31902:SF7">
    <property type="entry name" value="ALTERED INHERITANCE OF MITOCHONDRIA PROTEIN 32"/>
    <property type="match status" value="1"/>
</dbReference>
<keyword evidence="4" id="KW-1185">Reference proteome</keyword>
<evidence type="ECO:0000313" key="3">
    <source>
        <dbReference type="EMBL" id="CDK25214.1"/>
    </source>
</evidence>
<dbReference type="OrthoDB" id="10253744at2759"/>
<organism evidence="3 4">
    <name type="scientific">Kuraishia capsulata CBS 1993</name>
    <dbReference type="NCBI Taxonomy" id="1382522"/>
    <lineage>
        <taxon>Eukaryota</taxon>
        <taxon>Fungi</taxon>
        <taxon>Dikarya</taxon>
        <taxon>Ascomycota</taxon>
        <taxon>Saccharomycotina</taxon>
        <taxon>Pichiomycetes</taxon>
        <taxon>Pichiales</taxon>
        <taxon>Pichiaceae</taxon>
        <taxon>Kuraishia</taxon>
    </lineage>
</organism>
<proteinExistence type="inferred from homology"/>
<evidence type="ECO:0000256" key="1">
    <source>
        <dbReference type="ARBA" id="ARBA00038208"/>
    </source>
</evidence>
<dbReference type="Pfam" id="PF06999">
    <property type="entry name" value="Suc_Fer-like"/>
    <property type="match status" value="1"/>
</dbReference>
<protein>
    <recommendedName>
        <fullName evidence="2">Altered inheritance of mitochondria protein 32</fullName>
    </recommendedName>
</protein>
<reference evidence="3" key="1">
    <citation type="submission" date="2013-12" db="EMBL/GenBank/DDBJ databases">
        <authorList>
            <person name="Genoscope - CEA"/>
        </authorList>
    </citation>
    <scope>NUCLEOTIDE SEQUENCE</scope>
    <source>
        <strain evidence="3">CBS 1993</strain>
    </source>
</reference>
<dbReference type="EMBL" id="HG793125">
    <property type="protein sequence ID" value="CDK25214.1"/>
    <property type="molecule type" value="Genomic_DNA"/>
</dbReference>
<accession>W6MGH7</accession>
<dbReference type="RefSeq" id="XP_022457226.1">
    <property type="nucleotide sequence ID" value="XM_022605792.1"/>
</dbReference>
<dbReference type="InterPro" id="IPR036249">
    <property type="entry name" value="Thioredoxin-like_sf"/>
</dbReference>
<reference evidence="3" key="2">
    <citation type="submission" date="2014-02" db="EMBL/GenBank/DDBJ databases">
        <title>Complete DNA sequence of /Kuraishia capsulata/ illustrates novel genomic features among budding yeasts (/Saccharomycotina/).</title>
        <authorList>
            <person name="Morales L."/>
            <person name="Noel B."/>
            <person name="Porcel B."/>
            <person name="Marcet-Houben M."/>
            <person name="Hullo M-F."/>
            <person name="Sacerdot C."/>
            <person name="Tekaia F."/>
            <person name="Leh-Louis V."/>
            <person name="Despons L."/>
            <person name="Khanna V."/>
            <person name="Aury J-M."/>
            <person name="Barbe V."/>
            <person name="Couloux A."/>
            <person name="Labadie K."/>
            <person name="Pelletier E."/>
            <person name="Souciet J-L."/>
            <person name="Boekhout T."/>
            <person name="Gabaldon T."/>
            <person name="Wincker P."/>
            <person name="Dujon B."/>
        </authorList>
    </citation>
    <scope>NUCLEOTIDE SEQUENCE</scope>
    <source>
        <strain evidence="3">CBS 1993</strain>
    </source>
</reference>
<name>W6MGH7_9ASCO</name>
<dbReference type="Proteomes" id="UP000019384">
    <property type="component" value="Unassembled WGS sequence"/>
</dbReference>
<sequence length="276" mass="30520">MRQMGLRNFSTSLRAGITFVKCPPPEIDTGCTFCEPVLPHNKPINFDKSLRNTAAAVWKTLLVLTGENAASWPSKLELVPGSAVGEFQPFRRSICSPFHPVLFANTSLPGTACSSTSFSGILLPDNQIFSNIPKSRLKEFAMAHLTPRSEIEEKAKEQERLSLEFPSQTNENELILICGHSQRDIRCGAIAPLLQDEFNAVLSSKGLLFDEDTNPRGIKVGMISHIGGHAYAGNVVYFKKNMEYPVVYGRVFPKHVQGIVKETVVNGNIIEELYRG</sequence>
<dbReference type="CDD" id="cd03062">
    <property type="entry name" value="TRX_Fd_Sucrase"/>
    <property type="match status" value="1"/>
</dbReference>
<evidence type="ECO:0000313" key="4">
    <source>
        <dbReference type="Proteomes" id="UP000019384"/>
    </source>
</evidence>
<dbReference type="STRING" id="1382522.W6MGH7"/>
<comment type="similarity">
    <text evidence="1">Belongs to the AIM32 family.</text>
</comment>
<dbReference type="GeneID" id="34518614"/>
<gene>
    <name evidence="3" type="ORF">KUCA_T00001181001</name>
</gene>
<dbReference type="Gene3D" id="3.40.30.10">
    <property type="entry name" value="Glutaredoxin"/>
    <property type="match status" value="1"/>
</dbReference>
<dbReference type="HOGENOM" id="CLU_044499_1_0_1"/>
<dbReference type="InterPro" id="IPR009737">
    <property type="entry name" value="Aim32/Apd1-like"/>
</dbReference>
<dbReference type="PANTHER" id="PTHR31902">
    <property type="entry name" value="ACTIN PATCHES DISTAL PROTEIN 1"/>
    <property type="match status" value="1"/>
</dbReference>